<sequence length="263" mass="30169">MPHEAHSVSLITYNIHKGFGVGAIRFLLPKMREAIGSLNPDFVFLQEVQGEHRKRKKRIDAWPDSPQCEYIAENIWPHYAYAKNAVYQSGHHGNAILSKYAFKDVENINLANIKRASRSILHAQLEVNGVMVHLLCVHLGLFKRERMEQSTALMQRIKEVVPAHEPLLMAGDFNDWRNVLSQPLAEDLNVEEAFISLEGQHARSFPAIRPALCVDRVYFRGMRVQEVACLQGKPWRMLSDHLPLYARFELIEGVQQPQLKQKS</sequence>
<dbReference type="PANTHER" id="PTHR14859">
    <property type="entry name" value="CALCOFLUOR WHITE HYPERSENSITIVE PROTEIN PRECURSOR"/>
    <property type="match status" value="1"/>
</dbReference>
<keyword evidence="2" id="KW-0255">Endonuclease</keyword>
<protein>
    <submittedName>
        <fullName evidence="2">Endonuclease/exonuclease/phosphatase family protein</fullName>
    </submittedName>
</protein>
<accession>A0ABW8DAJ0</accession>
<organism evidence="2 3">
    <name type="scientific">Legionella lytica</name>
    <dbReference type="NCBI Taxonomy" id="96232"/>
    <lineage>
        <taxon>Bacteria</taxon>
        <taxon>Pseudomonadati</taxon>
        <taxon>Pseudomonadota</taxon>
        <taxon>Gammaproteobacteria</taxon>
        <taxon>Legionellales</taxon>
        <taxon>Legionellaceae</taxon>
        <taxon>Legionella</taxon>
    </lineage>
</organism>
<dbReference type="InterPro" id="IPR036691">
    <property type="entry name" value="Endo/exonu/phosph_ase_sf"/>
</dbReference>
<dbReference type="Proteomes" id="UP001615550">
    <property type="component" value="Unassembled WGS sequence"/>
</dbReference>
<dbReference type="RefSeq" id="WP_400187829.1">
    <property type="nucleotide sequence ID" value="NZ_JBGORX010000003.1"/>
</dbReference>
<name>A0ABW8DAJ0_9GAMM</name>
<dbReference type="Pfam" id="PF03372">
    <property type="entry name" value="Exo_endo_phos"/>
    <property type="match status" value="1"/>
</dbReference>
<dbReference type="Gene3D" id="3.60.10.10">
    <property type="entry name" value="Endonuclease/exonuclease/phosphatase"/>
    <property type="match status" value="1"/>
</dbReference>
<proteinExistence type="predicted"/>
<evidence type="ECO:0000313" key="2">
    <source>
        <dbReference type="EMBL" id="MFJ1269011.1"/>
    </source>
</evidence>
<feature type="domain" description="Endonuclease/exonuclease/phosphatase" evidence="1">
    <location>
        <begin position="12"/>
        <end position="241"/>
    </location>
</feature>
<dbReference type="GO" id="GO:0004519">
    <property type="term" value="F:endonuclease activity"/>
    <property type="evidence" value="ECO:0007669"/>
    <property type="project" value="UniProtKB-KW"/>
</dbReference>
<keyword evidence="2" id="KW-0378">Hydrolase</keyword>
<dbReference type="InterPro" id="IPR051916">
    <property type="entry name" value="GPI-anchor_lipid_remodeler"/>
</dbReference>
<evidence type="ECO:0000259" key="1">
    <source>
        <dbReference type="Pfam" id="PF03372"/>
    </source>
</evidence>
<evidence type="ECO:0000313" key="3">
    <source>
        <dbReference type="Proteomes" id="UP001615550"/>
    </source>
</evidence>
<reference evidence="2 3" key="1">
    <citation type="submission" date="2024-08" db="EMBL/GenBank/DDBJ databases">
        <title>Draft Genome Sequence of Legionella lytica strain DSB2004, Isolated From a Fire Sprinkler System.</title>
        <authorList>
            <person name="Everhart A.D."/>
            <person name="Kidane D.T."/>
            <person name="Farone A.L."/>
            <person name="Farone M.B."/>
        </authorList>
    </citation>
    <scope>NUCLEOTIDE SEQUENCE [LARGE SCALE GENOMIC DNA]</scope>
    <source>
        <strain evidence="2 3">DSB2004</strain>
    </source>
</reference>
<dbReference type="PANTHER" id="PTHR14859:SF15">
    <property type="entry name" value="ENDONUCLEASE_EXONUCLEASE_PHOSPHATASE DOMAIN-CONTAINING PROTEIN"/>
    <property type="match status" value="1"/>
</dbReference>
<dbReference type="SUPFAM" id="SSF56219">
    <property type="entry name" value="DNase I-like"/>
    <property type="match status" value="1"/>
</dbReference>
<dbReference type="EMBL" id="JBGORX010000003">
    <property type="protein sequence ID" value="MFJ1269011.1"/>
    <property type="molecule type" value="Genomic_DNA"/>
</dbReference>
<comment type="caution">
    <text evidence="2">The sequence shown here is derived from an EMBL/GenBank/DDBJ whole genome shotgun (WGS) entry which is preliminary data.</text>
</comment>
<dbReference type="InterPro" id="IPR005135">
    <property type="entry name" value="Endo/exonuclease/phosphatase"/>
</dbReference>
<keyword evidence="2" id="KW-0540">Nuclease</keyword>
<gene>
    <name evidence="2" type="ORF">ACD661_10620</name>
</gene>
<keyword evidence="3" id="KW-1185">Reference proteome</keyword>